<dbReference type="RefSeq" id="WP_165057859.1">
    <property type="nucleotide sequence ID" value="NZ_WPCR01000002.1"/>
</dbReference>
<comment type="caution">
    <text evidence="8">The sequence shown here is derived from an EMBL/GenBank/DDBJ whole genome shotgun (WGS) entry which is preliminary data.</text>
</comment>
<evidence type="ECO:0000256" key="6">
    <source>
        <dbReference type="ARBA" id="ARBA00023136"/>
    </source>
</evidence>
<keyword evidence="9" id="KW-1185">Reference proteome</keyword>
<evidence type="ECO:0000256" key="2">
    <source>
        <dbReference type="ARBA" id="ARBA00011006"/>
    </source>
</evidence>
<gene>
    <name evidence="8" type="ORF">GMI68_01855</name>
</gene>
<evidence type="ECO:0000256" key="3">
    <source>
        <dbReference type="ARBA" id="ARBA00022475"/>
    </source>
</evidence>
<accession>A0ABX0IKX7</accession>
<dbReference type="PANTHER" id="PTHR33884:SF3">
    <property type="entry name" value="UPF0410 PROTEIN YMGE"/>
    <property type="match status" value="1"/>
</dbReference>
<dbReference type="PANTHER" id="PTHR33884">
    <property type="entry name" value="UPF0410 PROTEIN YMGE"/>
    <property type="match status" value="1"/>
</dbReference>
<organism evidence="8 9">
    <name type="scientific">Xiamenia xianingshaonis</name>
    <dbReference type="NCBI Taxonomy" id="2682776"/>
    <lineage>
        <taxon>Bacteria</taxon>
        <taxon>Bacillati</taxon>
        <taxon>Actinomycetota</taxon>
        <taxon>Coriobacteriia</taxon>
        <taxon>Eggerthellales</taxon>
        <taxon>Eggerthellaceae</taxon>
        <taxon>Xiamenia</taxon>
    </lineage>
</organism>
<evidence type="ECO:0000256" key="1">
    <source>
        <dbReference type="ARBA" id="ARBA00004651"/>
    </source>
</evidence>
<dbReference type="InterPro" id="IPR007341">
    <property type="entry name" value="Transgly_assoc"/>
</dbReference>
<dbReference type="EMBL" id="WPCR01000002">
    <property type="protein sequence ID" value="NHM13526.1"/>
    <property type="molecule type" value="Genomic_DNA"/>
</dbReference>
<feature type="transmembrane region" description="Helical" evidence="7">
    <location>
        <begin position="28"/>
        <end position="49"/>
    </location>
</feature>
<feature type="transmembrane region" description="Helical" evidence="7">
    <location>
        <begin position="56"/>
        <end position="79"/>
    </location>
</feature>
<evidence type="ECO:0000256" key="5">
    <source>
        <dbReference type="ARBA" id="ARBA00022989"/>
    </source>
</evidence>
<comment type="similarity">
    <text evidence="2">Belongs to the UPF0410 family.</text>
</comment>
<reference evidence="8 9" key="1">
    <citation type="submission" date="2019-11" db="EMBL/GenBank/DDBJ databases">
        <title>Eggerthellaceae novel genus isolated from the rectal contents of marmort.</title>
        <authorList>
            <person name="Zhang G."/>
        </authorList>
    </citation>
    <scope>NUCLEOTIDE SEQUENCE [LARGE SCALE GENOMIC DNA]</scope>
    <source>
        <strain evidence="9">zg-886</strain>
    </source>
</reference>
<keyword evidence="6 7" id="KW-0472">Membrane</keyword>
<sequence length="85" mass="8772">MSIIVWIIIGGLAGWAAGAVMNEDGTLLRNVAVGIVGALVGGFLMSIIGAEGFTGFNLWSFLVAFLGSIVLLAVVNLIMRGRAHA</sequence>
<evidence type="ECO:0000256" key="7">
    <source>
        <dbReference type="SAM" id="Phobius"/>
    </source>
</evidence>
<dbReference type="Pfam" id="PF04226">
    <property type="entry name" value="Transgly_assoc"/>
    <property type="match status" value="1"/>
</dbReference>
<proteinExistence type="inferred from homology"/>
<keyword evidence="4 7" id="KW-0812">Transmembrane</keyword>
<protein>
    <submittedName>
        <fullName evidence="8">GlsB/YeaQ/YmgE family stress response membrane protein</fullName>
    </submittedName>
</protein>
<name>A0ABX0IKX7_9ACTN</name>
<evidence type="ECO:0000313" key="8">
    <source>
        <dbReference type="EMBL" id="NHM13526.1"/>
    </source>
</evidence>
<evidence type="ECO:0000256" key="4">
    <source>
        <dbReference type="ARBA" id="ARBA00022692"/>
    </source>
</evidence>
<evidence type="ECO:0000313" key="9">
    <source>
        <dbReference type="Proteomes" id="UP000636394"/>
    </source>
</evidence>
<keyword evidence="5 7" id="KW-1133">Transmembrane helix</keyword>
<keyword evidence="3" id="KW-1003">Cell membrane</keyword>
<dbReference type="Proteomes" id="UP000636394">
    <property type="component" value="Unassembled WGS sequence"/>
</dbReference>
<comment type="subcellular location">
    <subcellularLocation>
        <location evidence="1">Cell membrane</location>
        <topology evidence="1">Multi-pass membrane protein</topology>
    </subcellularLocation>
</comment>